<dbReference type="EMBL" id="JAIXMP010000004">
    <property type="protein sequence ID" value="KAI9274533.1"/>
    <property type="molecule type" value="Genomic_DNA"/>
</dbReference>
<comment type="caution">
    <text evidence="2">The sequence shown here is derived from an EMBL/GenBank/DDBJ whole genome shotgun (WGS) entry which is preliminary data.</text>
</comment>
<evidence type="ECO:0000256" key="1">
    <source>
        <dbReference type="SAM" id="MobiDB-lite"/>
    </source>
</evidence>
<protein>
    <submittedName>
        <fullName evidence="2">Uncharacterized protein</fullName>
    </submittedName>
</protein>
<feature type="region of interest" description="Disordered" evidence="1">
    <location>
        <begin position="236"/>
        <end position="265"/>
    </location>
</feature>
<dbReference type="Proteomes" id="UP001209540">
    <property type="component" value="Unassembled WGS sequence"/>
</dbReference>
<reference evidence="2" key="2">
    <citation type="submission" date="2023-02" db="EMBL/GenBank/DDBJ databases">
        <authorList>
            <consortium name="DOE Joint Genome Institute"/>
            <person name="Mondo S.J."/>
            <person name="Chang Y."/>
            <person name="Wang Y."/>
            <person name="Ahrendt S."/>
            <person name="Andreopoulos W."/>
            <person name="Barry K."/>
            <person name="Beard J."/>
            <person name="Benny G.L."/>
            <person name="Blankenship S."/>
            <person name="Bonito G."/>
            <person name="Cuomo C."/>
            <person name="Desiro A."/>
            <person name="Gervers K.A."/>
            <person name="Hundley H."/>
            <person name="Kuo A."/>
            <person name="LaButti K."/>
            <person name="Lang B.F."/>
            <person name="Lipzen A."/>
            <person name="O'Donnell K."/>
            <person name="Pangilinan J."/>
            <person name="Reynolds N."/>
            <person name="Sandor L."/>
            <person name="Smith M.W."/>
            <person name="Tsang A."/>
            <person name="Grigoriev I.V."/>
            <person name="Stajich J.E."/>
            <person name="Spatafora J.W."/>
        </authorList>
    </citation>
    <scope>NUCLEOTIDE SEQUENCE</scope>
    <source>
        <strain evidence="2">RSA 2281</strain>
    </source>
</reference>
<name>A0AAD5KK42_9FUNG</name>
<accession>A0AAD5KK42</accession>
<sequence>MSQGPYHPKKQADLYWAHKSVTEALDLFHYQWLPIDNKTTEADVIRRVFPFIEKCFDESVFRITSGEKASVSSSERKNANRSITGVKGIDRKDTGHKVDVIISHLDFEYGCAEAGLKGGSTSLKWINEASIKVPRLMKDMLWLMLKPNPTAINDVIMPGFVINGLDMMVETMTIPKHYVCILNKFGPMPFPDKIESFYKQLIPLLTLTWQTKAAVKNTLKAINDNQTMFIPTSDIPAPPSVIPPCPPSPRPVSKAQKRKFIDADD</sequence>
<keyword evidence="3" id="KW-1185">Reference proteome</keyword>
<proteinExistence type="predicted"/>
<dbReference type="AlphaFoldDB" id="A0AAD5KK42"/>
<evidence type="ECO:0000313" key="2">
    <source>
        <dbReference type="EMBL" id="KAI9274533.1"/>
    </source>
</evidence>
<gene>
    <name evidence="2" type="ORF">BDA99DRAFT_241974</name>
</gene>
<evidence type="ECO:0000313" key="3">
    <source>
        <dbReference type="Proteomes" id="UP001209540"/>
    </source>
</evidence>
<reference evidence="2" key="1">
    <citation type="journal article" date="2022" name="IScience">
        <title>Evolution of zygomycete secretomes and the origins of terrestrial fungal ecologies.</title>
        <authorList>
            <person name="Chang Y."/>
            <person name="Wang Y."/>
            <person name="Mondo S."/>
            <person name="Ahrendt S."/>
            <person name="Andreopoulos W."/>
            <person name="Barry K."/>
            <person name="Beard J."/>
            <person name="Benny G.L."/>
            <person name="Blankenship S."/>
            <person name="Bonito G."/>
            <person name="Cuomo C."/>
            <person name="Desiro A."/>
            <person name="Gervers K.A."/>
            <person name="Hundley H."/>
            <person name="Kuo A."/>
            <person name="LaButti K."/>
            <person name="Lang B.F."/>
            <person name="Lipzen A."/>
            <person name="O'Donnell K."/>
            <person name="Pangilinan J."/>
            <person name="Reynolds N."/>
            <person name="Sandor L."/>
            <person name="Smith M.E."/>
            <person name="Tsang A."/>
            <person name="Grigoriev I.V."/>
            <person name="Stajich J.E."/>
            <person name="Spatafora J.W."/>
        </authorList>
    </citation>
    <scope>NUCLEOTIDE SEQUENCE</scope>
    <source>
        <strain evidence="2">RSA 2281</strain>
    </source>
</reference>
<feature type="compositionally biased region" description="Pro residues" evidence="1">
    <location>
        <begin position="236"/>
        <end position="250"/>
    </location>
</feature>
<organism evidence="2 3">
    <name type="scientific">Phascolomyces articulosus</name>
    <dbReference type="NCBI Taxonomy" id="60185"/>
    <lineage>
        <taxon>Eukaryota</taxon>
        <taxon>Fungi</taxon>
        <taxon>Fungi incertae sedis</taxon>
        <taxon>Mucoromycota</taxon>
        <taxon>Mucoromycotina</taxon>
        <taxon>Mucoromycetes</taxon>
        <taxon>Mucorales</taxon>
        <taxon>Lichtheimiaceae</taxon>
        <taxon>Phascolomyces</taxon>
    </lineage>
</organism>